<name>A0A6F8X3W2_BIFLN</name>
<evidence type="ECO:0000313" key="2">
    <source>
        <dbReference type="Proteomes" id="UP000476628"/>
    </source>
</evidence>
<sequence>MAQITEASERPILKSKIFLYITEFFSGMSADLLHLDQGQAHRLRGQRRDLRGHVLRLAPDRLRVLGNQPGL</sequence>
<dbReference type="EMBL" id="WDUB01000001">
    <property type="protein sequence ID" value="KAB7204184.1"/>
    <property type="molecule type" value="Genomic_DNA"/>
</dbReference>
<comment type="caution">
    <text evidence="1">The sequence shown here is derived from an EMBL/GenBank/DDBJ whole genome shotgun (WGS) entry which is preliminary data.</text>
</comment>
<proteinExistence type="predicted"/>
<organism evidence="1 2">
    <name type="scientific">Bifidobacterium longum</name>
    <dbReference type="NCBI Taxonomy" id="216816"/>
    <lineage>
        <taxon>Bacteria</taxon>
        <taxon>Bacillati</taxon>
        <taxon>Actinomycetota</taxon>
        <taxon>Actinomycetes</taxon>
        <taxon>Bifidobacteriales</taxon>
        <taxon>Bifidobacteriaceae</taxon>
        <taxon>Bifidobacterium</taxon>
    </lineage>
</organism>
<dbReference type="Proteomes" id="UP000476628">
    <property type="component" value="Unassembled WGS sequence"/>
</dbReference>
<protein>
    <submittedName>
        <fullName evidence="1">Uncharacterized protein</fullName>
    </submittedName>
</protein>
<reference evidence="1 2" key="1">
    <citation type="journal article" date="2019" name="Nat. Med.">
        <title>A library of human gut bacterial isolates paired with longitudinal multiomics data enables mechanistic microbiome research.</title>
        <authorList>
            <person name="Poyet M."/>
            <person name="Groussin M."/>
            <person name="Gibbons S.M."/>
            <person name="Avila-Pacheco J."/>
            <person name="Jiang X."/>
            <person name="Kearney S.M."/>
            <person name="Perrotta A.R."/>
            <person name="Berdy B."/>
            <person name="Zhao S."/>
            <person name="Lieberman T.D."/>
            <person name="Swanson P.K."/>
            <person name="Smith M."/>
            <person name="Roesemann S."/>
            <person name="Alexander J.E."/>
            <person name="Rich S.A."/>
            <person name="Livny J."/>
            <person name="Vlamakis H."/>
            <person name="Clish C."/>
            <person name="Bullock K."/>
            <person name="Deik A."/>
            <person name="Scott J."/>
            <person name="Pierce K.A."/>
            <person name="Xavier R.J."/>
            <person name="Alm E.J."/>
        </authorList>
    </citation>
    <scope>NUCLEOTIDE SEQUENCE [LARGE SCALE GENOMIC DNA]</scope>
    <source>
        <strain evidence="1 2">BIOML-A136</strain>
    </source>
</reference>
<accession>A0A6F8X3W2</accession>
<dbReference type="RefSeq" id="WP_131223952.1">
    <property type="nucleotide sequence ID" value="NZ_AP014658.1"/>
</dbReference>
<gene>
    <name evidence="1" type="ORF">GBC45_00105</name>
</gene>
<evidence type="ECO:0000313" key="1">
    <source>
        <dbReference type="EMBL" id="KAB7204184.1"/>
    </source>
</evidence>
<dbReference type="AlphaFoldDB" id="A0A6F8X3W2"/>